<feature type="domain" description="Protein kinase" evidence="2">
    <location>
        <begin position="709"/>
        <end position="988"/>
    </location>
</feature>
<dbReference type="PROSITE" id="PS00109">
    <property type="entry name" value="PROTEIN_KINASE_TYR"/>
    <property type="match status" value="1"/>
</dbReference>
<evidence type="ECO:0000256" key="1">
    <source>
        <dbReference type="SAM" id="MobiDB-lite"/>
    </source>
</evidence>
<organism evidence="3 4">
    <name type="scientific">Hydnomerulius pinastri MD-312</name>
    <dbReference type="NCBI Taxonomy" id="994086"/>
    <lineage>
        <taxon>Eukaryota</taxon>
        <taxon>Fungi</taxon>
        <taxon>Dikarya</taxon>
        <taxon>Basidiomycota</taxon>
        <taxon>Agaricomycotina</taxon>
        <taxon>Agaricomycetes</taxon>
        <taxon>Agaricomycetidae</taxon>
        <taxon>Boletales</taxon>
        <taxon>Boletales incertae sedis</taxon>
        <taxon>Leucogyrophana</taxon>
    </lineage>
</organism>
<dbReference type="Gene3D" id="1.10.510.10">
    <property type="entry name" value="Transferase(Phosphotransferase) domain 1"/>
    <property type="match status" value="1"/>
</dbReference>
<dbReference type="AlphaFoldDB" id="A0A0C9V692"/>
<name>A0A0C9V692_9AGAM</name>
<dbReference type="HOGENOM" id="CLU_293567_0_0_1"/>
<evidence type="ECO:0000313" key="3">
    <source>
        <dbReference type="EMBL" id="KIJ61124.1"/>
    </source>
</evidence>
<dbReference type="PROSITE" id="PS50011">
    <property type="entry name" value="PROTEIN_KINASE_DOM"/>
    <property type="match status" value="1"/>
</dbReference>
<proteinExistence type="predicted"/>
<keyword evidence="4" id="KW-1185">Reference proteome</keyword>
<dbReference type="GO" id="GO:0004674">
    <property type="term" value="F:protein serine/threonine kinase activity"/>
    <property type="evidence" value="ECO:0007669"/>
    <property type="project" value="TreeGrafter"/>
</dbReference>
<dbReference type="InterPro" id="IPR001245">
    <property type="entry name" value="Ser-Thr/Tyr_kinase_cat_dom"/>
</dbReference>
<dbReference type="InterPro" id="IPR011009">
    <property type="entry name" value="Kinase-like_dom_sf"/>
</dbReference>
<evidence type="ECO:0000259" key="2">
    <source>
        <dbReference type="PROSITE" id="PS50011"/>
    </source>
</evidence>
<dbReference type="PANTHER" id="PTHR44329">
    <property type="entry name" value="SERINE/THREONINE-PROTEIN KINASE TNNI3K-RELATED"/>
    <property type="match status" value="1"/>
</dbReference>
<dbReference type="PANTHER" id="PTHR44329:SF214">
    <property type="entry name" value="PROTEIN KINASE DOMAIN-CONTAINING PROTEIN"/>
    <property type="match status" value="1"/>
</dbReference>
<reference evidence="3 4" key="1">
    <citation type="submission" date="2014-04" db="EMBL/GenBank/DDBJ databases">
        <title>Evolutionary Origins and Diversification of the Mycorrhizal Mutualists.</title>
        <authorList>
            <consortium name="DOE Joint Genome Institute"/>
            <consortium name="Mycorrhizal Genomics Consortium"/>
            <person name="Kohler A."/>
            <person name="Kuo A."/>
            <person name="Nagy L.G."/>
            <person name="Floudas D."/>
            <person name="Copeland A."/>
            <person name="Barry K.W."/>
            <person name="Cichocki N."/>
            <person name="Veneault-Fourrey C."/>
            <person name="LaButti K."/>
            <person name="Lindquist E.A."/>
            <person name="Lipzen A."/>
            <person name="Lundell T."/>
            <person name="Morin E."/>
            <person name="Murat C."/>
            <person name="Riley R."/>
            <person name="Ohm R."/>
            <person name="Sun H."/>
            <person name="Tunlid A."/>
            <person name="Henrissat B."/>
            <person name="Grigoriev I.V."/>
            <person name="Hibbett D.S."/>
            <person name="Martin F."/>
        </authorList>
    </citation>
    <scope>NUCLEOTIDE SEQUENCE [LARGE SCALE GENOMIC DNA]</scope>
    <source>
        <strain evidence="3 4">MD-312</strain>
    </source>
</reference>
<dbReference type="SUPFAM" id="SSF56112">
    <property type="entry name" value="Protein kinase-like (PK-like)"/>
    <property type="match status" value="1"/>
</dbReference>
<dbReference type="OrthoDB" id="2686862at2759"/>
<dbReference type="CDD" id="cd00180">
    <property type="entry name" value="PKc"/>
    <property type="match status" value="1"/>
</dbReference>
<feature type="compositionally biased region" description="Basic and acidic residues" evidence="1">
    <location>
        <begin position="91"/>
        <end position="103"/>
    </location>
</feature>
<gene>
    <name evidence="3" type="ORF">HYDPIDRAFT_31631</name>
</gene>
<evidence type="ECO:0000313" key="4">
    <source>
        <dbReference type="Proteomes" id="UP000053820"/>
    </source>
</evidence>
<protein>
    <recommendedName>
        <fullName evidence="2">Protein kinase domain-containing protein</fullName>
    </recommendedName>
</protein>
<accession>A0A0C9V692</accession>
<feature type="region of interest" description="Disordered" evidence="1">
    <location>
        <begin position="1"/>
        <end position="26"/>
    </location>
</feature>
<feature type="region of interest" description="Disordered" evidence="1">
    <location>
        <begin position="85"/>
        <end position="104"/>
    </location>
</feature>
<dbReference type="InterPro" id="IPR008266">
    <property type="entry name" value="Tyr_kinase_AS"/>
</dbReference>
<dbReference type="InterPro" id="IPR051681">
    <property type="entry name" value="Ser/Thr_Kinases-Pseudokinases"/>
</dbReference>
<dbReference type="Pfam" id="PF07714">
    <property type="entry name" value="PK_Tyr_Ser-Thr"/>
    <property type="match status" value="1"/>
</dbReference>
<dbReference type="GO" id="GO:0005524">
    <property type="term" value="F:ATP binding"/>
    <property type="evidence" value="ECO:0007669"/>
    <property type="project" value="InterPro"/>
</dbReference>
<dbReference type="Proteomes" id="UP000053820">
    <property type="component" value="Unassembled WGS sequence"/>
</dbReference>
<dbReference type="InterPro" id="IPR000719">
    <property type="entry name" value="Prot_kinase_dom"/>
</dbReference>
<sequence length="1043" mass="117105">MANRFTFTCQMETNDSSSQETQSTFTHSSTDDACHCANAPNIPPTTRWPAPRLAPGFRPQSSSHTCPISLPPSTDEPPLSFADPATNHFGRTPDTRGAGHHEVVPPSAPTSLTMVHGLAAAPRNAFPTIIIGGEPDVSQGGSNSQTCGVLQDDLNFVALNCGQIGDQDALRARFVWGVLYKSSPVGCGQGVVCPRFRDLWLRMIEGDDSGDDIWLWADGDEEWIQENRHKRHFPKGPELEKRDWADAQQALRRRLEREQHISLPSTTRNANPTFQDKSSSARIRTADPAQRFAVITWLVLSSKHRNEVLLQHGRSSDLNFSLPWLISLWDDLMLAFLGTFKFPLFPKQPEEWRKFEEKRNAMGCKCLAPSPWYADCLRRWFRMIVWLRREEALEVGCLERRGCGACESRANKLYDEPTEAHHSLDPPAISMLAACSALLSSLQQPFYPWHLAVVKSTARFAQAVLLRSARPEAWEGMEAQLQNSWDRAETNICYVPWLNAYPHIVRGPIVEVMCHRELDPYLVFAPLAEDVQDEYLDALPDRFADDETNPLVFLGAVAWILACRSTNLPSSCDKWHEYFGRRMIEVLEPLPLNPTEEALKLGERIKQVNLESKACFRSSRYHVDKFWTDYAAIIIFEFMSDSTLDSAEEPVSPHDSPSCAKETLHNDHNVIQLHDPASLSGRMNQDRADMNCLHRTFPSIPDLTDRIERIRDHPVDGGSFGNVWRCLFHKDSSRIEVAVKAFRFEQVESAPSESLQKFSKDLRREIKVWHNLHHPNVVPLLGIARGFGSIISAVSPWIHRGRLDTFLAEMDGELLDFGRFSLLEGVAAGLQYLHSFPVIHGDLSSGNILIDDRGQPCLTDFGLCTVLGGLYGGSSFLVNSTCRPGTVRWSAPEVVLESPPSKASDVFSFGCIMLQASRCISWAVKEGCDESSNRFFLENFRGQFPRRPDHHPISNRDWAFIQQCWTSATTRPPIEDVFTYISTIKPSLLQQALVSKSPKSGSSQSAPSSLSLKRALADDMLTTDSEMYDAKRRRLLGGGGLPN</sequence>
<dbReference type="EMBL" id="KN839865">
    <property type="protein sequence ID" value="KIJ61124.1"/>
    <property type="molecule type" value="Genomic_DNA"/>
</dbReference>